<sequence>MKKFNHALSTHRTVQLMREAIDITKEEKGFYRKLFVISGFNQGTMLMLFVVAYFAINFTMMITEKLIWGDSFLNPVDPIMNMIFIGTYVRATKRLSNLMIECALQGKAPEPEPSQPKSAGLVLVPSAKIK</sequence>
<protein>
    <submittedName>
        <fullName evidence="2">Uncharacterized protein</fullName>
    </submittedName>
</protein>
<dbReference type="PATRIC" id="fig|171383.3.peg.3044"/>
<dbReference type="STRING" id="171383.AKJ31_14870"/>
<name>A0A0M0HY28_9VIBR</name>
<keyword evidence="1" id="KW-1133">Transmembrane helix</keyword>
<organism evidence="2 3">
    <name type="scientific">Vibrio hepatarius</name>
    <dbReference type="NCBI Taxonomy" id="171383"/>
    <lineage>
        <taxon>Bacteria</taxon>
        <taxon>Pseudomonadati</taxon>
        <taxon>Pseudomonadota</taxon>
        <taxon>Gammaproteobacteria</taxon>
        <taxon>Vibrionales</taxon>
        <taxon>Vibrionaceae</taxon>
        <taxon>Vibrio</taxon>
        <taxon>Vibrio oreintalis group</taxon>
    </lineage>
</organism>
<proteinExistence type="predicted"/>
<reference evidence="3" key="1">
    <citation type="submission" date="2015-08" db="EMBL/GenBank/DDBJ databases">
        <title>Vibrio galatheae sp. nov., a novel member of the Vibrionaceae family isolated from the Solomon Islands.</title>
        <authorList>
            <person name="Giubergia S."/>
            <person name="Machado H."/>
            <person name="Mateiu R.V."/>
            <person name="Gram L."/>
        </authorList>
    </citation>
    <scope>NUCLEOTIDE SEQUENCE [LARGE SCALE GENOMIC DNA]</scope>
    <source>
        <strain evidence="3">DSM 19134</strain>
    </source>
</reference>
<feature type="transmembrane region" description="Helical" evidence="1">
    <location>
        <begin position="72"/>
        <end position="89"/>
    </location>
</feature>
<comment type="caution">
    <text evidence="2">The sequence shown here is derived from an EMBL/GenBank/DDBJ whole genome shotgun (WGS) entry which is preliminary data.</text>
</comment>
<dbReference type="AlphaFoldDB" id="A0A0M0HY28"/>
<keyword evidence="3" id="KW-1185">Reference proteome</keyword>
<keyword evidence="1" id="KW-0472">Membrane</keyword>
<evidence type="ECO:0000256" key="1">
    <source>
        <dbReference type="SAM" id="Phobius"/>
    </source>
</evidence>
<feature type="transmembrane region" description="Helical" evidence="1">
    <location>
        <begin position="34"/>
        <end position="56"/>
    </location>
</feature>
<dbReference type="EMBL" id="LHPI01000013">
    <property type="protein sequence ID" value="KOO06974.1"/>
    <property type="molecule type" value="Genomic_DNA"/>
</dbReference>
<gene>
    <name evidence="2" type="ORF">AKJ31_14870</name>
</gene>
<accession>A0A0M0HY28</accession>
<dbReference type="RefSeq" id="WP_053409902.1">
    <property type="nucleotide sequence ID" value="NZ_LHPI01000013.1"/>
</dbReference>
<evidence type="ECO:0000313" key="3">
    <source>
        <dbReference type="Proteomes" id="UP000037530"/>
    </source>
</evidence>
<keyword evidence="1" id="KW-0812">Transmembrane</keyword>
<evidence type="ECO:0000313" key="2">
    <source>
        <dbReference type="EMBL" id="KOO06974.1"/>
    </source>
</evidence>
<dbReference type="Proteomes" id="UP000037530">
    <property type="component" value="Unassembled WGS sequence"/>
</dbReference>